<evidence type="ECO:0000313" key="4">
    <source>
        <dbReference type="Proteomes" id="UP000007177"/>
    </source>
</evidence>
<dbReference type="SUPFAM" id="SSF109604">
    <property type="entry name" value="HD-domain/PDEase-like"/>
    <property type="match status" value="1"/>
</dbReference>
<proteinExistence type="predicted"/>
<accession>H6LKL3</accession>
<dbReference type="SUPFAM" id="SSF141868">
    <property type="entry name" value="EAL domain-like"/>
    <property type="match status" value="1"/>
</dbReference>
<dbReference type="PANTHER" id="PTHR33525:SF4">
    <property type="entry name" value="CYCLIC DI-GMP PHOSPHODIESTERASE CDGJ"/>
    <property type="match status" value="1"/>
</dbReference>
<reference evidence="3 4" key="2">
    <citation type="journal article" date="2012" name="PLoS ONE">
        <title>An ancient pathway combining carbon dioxide fixation with the generation and utilization of a sodium ion gradient for ATP synthesis.</title>
        <authorList>
            <person name="Poehlein A."/>
            <person name="Schmidt S."/>
            <person name="Kaster A.K."/>
            <person name="Goenrich M."/>
            <person name="Vollmers J."/>
            <person name="Thurmer A."/>
            <person name="Bertsch J."/>
            <person name="Schuchmann K."/>
            <person name="Voigt B."/>
            <person name="Hecker M."/>
            <person name="Daniel R."/>
            <person name="Thauer R.K."/>
            <person name="Gottschalk G."/>
            <person name="Muller V."/>
        </authorList>
    </citation>
    <scope>NUCLEOTIDE SEQUENCE [LARGE SCALE GENOMIC DNA]</scope>
    <source>
        <strain evidence="4">ATCC 29683 / DSM 1030 / JCM 2381 / KCTC 1655 / WB1</strain>
    </source>
</reference>
<protein>
    <submittedName>
        <fullName evidence="3">Diguanylate phosphodiesterase</fullName>
    </submittedName>
</protein>
<dbReference type="KEGG" id="awo:Awo_c20270"/>
<dbReference type="InterPro" id="IPR001633">
    <property type="entry name" value="EAL_dom"/>
</dbReference>
<name>H6LKL3_ACEWD</name>
<dbReference type="HOGENOM" id="CLU_044951_2_0_9"/>
<dbReference type="AlphaFoldDB" id="H6LKL3"/>
<reference evidence="4" key="1">
    <citation type="submission" date="2011-07" db="EMBL/GenBank/DDBJ databases">
        <title>Complete genome sequence of Acetobacterium woodii.</title>
        <authorList>
            <person name="Poehlein A."/>
            <person name="Schmidt S."/>
            <person name="Kaster A.-K."/>
            <person name="Goenrich M."/>
            <person name="Vollmers J."/>
            <person name="Thuermer A."/>
            <person name="Gottschalk G."/>
            <person name="Thauer R.K."/>
            <person name="Daniel R."/>
            <person name="Mueller V."/>
        </authorList>
    </citation>
    <scope>NUCLEOTIDE SEQUENCE [LARGE SCALE GENOMIC DNA]</scope>
    <source>
        <strain evidence="4">ATCC 29683 / DSM 1030 / JCM 2381 / KCTC 1655 / WB1</strain>
    </source>
</reference>
<dbReference type="STRING" id="931626.Awo_c20270"/>
<dbReference type="InterPro" id="IPR052340">
    <property type="entry name" value="RNase_Y/CdgJ"/>
</dbReference>
<dbReference type="PIRSF" id="PIRSF003180">
    <property type="entry name" value="DiGMPpdiest_YuxH"/>
    <property type="match status" value="1"/>
</dbReference>
<dbReference type="InterPro" id="IPR035919">
    <property type="entry name" value="EAL_sf"/>
</dbReference>
<dbReference type="Gene3D" id="1.10.3210.10">
    <property type="entry name" value="Hypothetical protein af1432"/>
    <property type="match status" value="1"/>
</dbReference>
<dbReference type="Pfam" id="PF00563">
    <property type="entry name" value="EAL"/>
    <property type="match status" value="1"/>
</dbReference>
<gene>
    <name evidence="3" type="ordered locus">Awo_c20270</name>
</gene>
<feature type="domain" description="HDOD" evidence="2">
    <location>
        <begin position="206"/>
        <end position="392"/>
    </location>
</feature>
<dbReference type="PROSITE" id="PS50883">
    <property type="entry name" value="EAL"/>
    <property type="match status" value="1"/>
</dbReference>
<organism evidence="3 4">
    <name type="scientific">Acetobacterium woodii (strain ATCC 29683 / DSM 1030 / JCM 2381 / KCTC 1655 / WB1)</name>
    <dbReference type="NCBI Taxonomy" id="931626"/>
    <lineage>
        <taxon>Bacteria</taxon>
        <taxon>Bacillati</taxon>
        <taxon>Bacillota</taxon>
        <taxon>Clostridia</taxon>
        <taxon>Eubacteriales</taxon>
        <taxon>Eubacteriaceae</taxon>
        <taxon>Acetobacterium</taxon>
    </lineage>
</organism>
<sequence length="412" mass="47234">MIDQKGGDKVFIARQPIFNEQLEVYGYELLFRLTHHSNQFGGVSSRGATAAVITGLFESGIENIVEDKLAFINFDEIFIHSNAIELIKPDRLVVEMLEKIKINDILLERLKIIKEKGYKIALDDFEEDYQSYPLTSLADIIKYDLMITPLETIKNDVILAIKQGKILLAEKVETQNEFRQAKNMGFSLFQGYFFSKPIIAGYSASKSLTKNQYFLLISELKKEDPSYNVLADLIQQDVTLAYQVVRMASVRAKHDFVTSIQFALTYIGLNKIERWLNILMLHDLVKDKPLELMKISIIRSRFAESLARRANMTVSSQHEASMMGLFSVLDGILDQSMDDALKGISIPPSIYDALLKERGFLYPIYQLMLAYEKGDWKTTSRVSQELNIEEHILYHDYRKAIQWANEVLLSIS</sequence>
<dbReference type="InterPro" id="IPR014408">
    <property type="entry name" value="dGMP_Pdiesterase_EAL/HD-GYP"/>
</dbReference>
<evidence type="ECO:0000259" key="2">
    <source>
        <dbReference type="PROSITE" id="PS51833"/>
    </source>
</evidence>
<dbReference type="PROSITE" id="PS51833">
    <property type="entry name" value="HDOD"/>
    <property type="match status" value="1"/>
</dbReference>
<evidence type="ECO:0000313" key="3">
    <source>
        <dbReference type="EMBL" id="AFA48805.1"/>
    </source>
</evidence>
<dbReference type="Proteomes" id="UP000007177">
    <property type="component" value="Chromosome"/>
</dbReference>
<dbReference type="eggNOG" id="COG3434">
    <property type="taxonomic scope" value="Bacteria"/>
</dbReference>
<dbReference type="PANTHER" id="PTHR33525">
    <property type="match status" value="1"/>
</dbReference>
<dbReference type="Pfam" id="PF08668">
    <property type="entry name" value="HDOD"/>
    <property type="match status" value="1"/>
</dbReference>
<dbReference type="EMBL" id="CP002987">
    <property type="protein sequence ID" value="AFA48805.1"/>
    <property type="molecule type" value="Genomic_DNA"/>
</dbReference>
<dbReference type="InterPro" id="IPR013976">
    <property type="entry name" value="HDOD"/>
</dbReference>
<dbReference type="SMART" id="SM00052">
    <property type="entry name" value="EAL"/>
    <property type="match status" value="1"/>
</dbReference>
<keyword evidence="4" id="KW-1185">Reference proteome</keyword>
<feature type="domain" description="EAL" evidence="1">
    <location>
        <begin position="1"/>
        <end position="211"/>
    </location>
</feature>
<evidence type="ECO:0000259" key="1">
    <source>
        <dbReference type="PROSITE" id="PS50883"/>
    </source>
</evidence>
<dbReference type="Gene3D" id="3.20.20.450">
    <property type="entry name" value="EAL domain"/>
    <property type="match status" value="1"/>
</dbReference>